<accession>A0A091REZ0</accession>
<evidence type="ECO:0000256" key="3">
    <source>
        <dbReference type="ARBA" id="ARBA00022692"/>
    </source>
</evidence>
<reference evidence="12 13" key="1">
    <citation type="submission" date="2014-04" db="EMBL/GenBank/DDBJ databases">
        <title>Genome evolution of avian class.</title>
        <authorList>
            <person name="Zhang G."/>
            <person name="Li C."/>
        </authorList>
    </citation>
    <scope>NUCLEOTIDE SEQUENCE [LARGE SCALE GENOMIC DNA]</scope>
    <source>
        <strain evidence="12">BGI_N331</strain>
    </source>
</reference>
<dbReference type="GO" id="GO:0004984">
    <property type="term" value="F:olfactory receptor activity"/>
    <property type="evidence" value="ECO:0007669"/>
    <property type="project" value="InterPro"/>
</dbReference>
<keyword evidence="9" id="KW-0807">Transducer</keyword>
<keyword evidence="8 12" id="KW-0675">Receptor</keyword>
<keyword evidence="13" id="KW-1185">Reference proteome</keyword>
<evidence type="ECO:0000256" key="9">
    <source>
        <dbReference type="ARBA" id="ARBA00023224"/>
    </source>
</evidence>
<dbReference type="PANTHER" id="PTHR26452">
    <property type="entry name" value="OLFACTORY RECEPTOR"/>
    <property type="match status" value="1"/>
</dbReference>
<keyword evidence="7 10" id="KW-0472">Membrane</keyword>
<keyword evidence="4" id="KW-0552">Olfaction</keyword>
<gene>
    <name evidence="12" type="ORF">N331_07484</name>
</gene>
<evidence type="ECO:0000256" key="8">
    <source>
        <dbReference type="ARBA" id="ARBA00023170"/>
    </source>
</evidence>
<proteinExistence type="predicted"/>
<evidence type="ECO:0000256" key="5">
    <source>
        <dbReference type="ARBA" id="ARBA00022989"/>
    </source>
</evidence>
<protein>
    <submittedName>
        <fullName evidence="12">Putative olfactory receptor 14L1</fullName>
    </submittedName>
</protein>
<sequence length="83" mass="9407">FVFIVFSYMEIFRAVLRMPLEQGQYKTFSTCVPQLVVVALFISTAIFTYLKPLSISFPSLDMVTSALYSVVPPTVNPLIYSMK</sequence>
<keyword evidence="4" id="KW-0716">Sensory transduction</keyword>
<dbReference type="AlphaFoldDB" id="A0A091REZ0"/>
<feature type="non-terminal residue" evidence="12">
    <location>
        <position position="83"/>
    </location>
</feature>
<organism evidence="12 13">
    <name type="scientific">Merops nubicus</name>
    <name type="common">Northern carmine bee-eater</name>
    <dbReference type="NCBI Taxonomy" id="57421"/>
    <lineage>
        <taxon>Eukaryota</taxon>
        <taxon>Metazoa</taxon>
        <taxon>Chordata</taxon>
        <taxon>Craniata</taxon>
        <taxon>Vertebrata</taxon>
        <taxon>Euteleostomi</taxon>
        <taxon>Archelosauria</taxon>
        <taxon>Archosauria</taxon>
        <taxon>Dinosauria</taxon>
        <taxon>Saurischia</taxon>
        <taxon>Theropoda</taxon>
        <taxon>Coelurosauria</taxon>
        <taxon>Aves</taxon>
        <taxon>Neognathae</taxon>
        <taxon>Neoaves</taxon>
        <taxon>Telluraves</taxon>
        <taxon>Coraciimorphae</taxon>
        <taxon>Coraciiformes</taxon>
        <taxon>Meropidae</taxon>
        <taxon>Merops</taxon>
    </lineage>
</organism>
<evidence type="ECO:0000259" key="11">
    <source>
        <dbReference type="PROSITE" id="PS50262"/>
    </source>
</evidence>
<keyword evidence="2" id="KW-1003">Cell membrane</keyword>
<evidence type="ECO:0000256" key="10">
    <source>
        <dbReference type="SAM" id="Phobius"/>
    </source>
</evidence>
<dbReference type="EMBL" id="KK700866">
    <property type="protein sequence ID" value="KFQ27207.1"/>
    <property type="molecule type" value="Genomic_DNA"/>
</dbReference>
<dbReference type="InterPro" id="IPR017452">
    <property type="entry name" value="GPCR_Rhodpsn_7TM"/>
</dbReference>
<evidence type="ECO:0000256" key="6">
    <source>
        <dbReference type="ARBA" id="ARBA00023040"/>
    </source>
</evidence>
<dbReference type="Proteomes" id="UP000052967">
    <property type="component" value="Unassembled WGS sequence"/>
</dbReference>
<dbReference type="GO" id="GO:0005886">
    <property type="term" value="C:plasma membrane"/>
    <property type="evidence" value="ECO:0007669"/>
    <property type="project" value="UniProtKB-SubCell"/>
</dbReference>
<keyword evidence="5 10" id="KW-1133">Transmembrane helix</keyword>
<dbReference type="Pfam" id="PF13853">
    <property type="entry name" value="7tm_4"/>
    <property type="match status" value="1"/>
</dbReference>
<evidence type="ECO:0000313" key="12">
    <source>
        <dbReference type="EMBL" id="KFQ27207.1"/>
    </source>
</evidence>
<evidence type="ECO:0000256" key="1">
    <source>
        <dbReference type="ARBA" id="ARBA00004651"/>
    </source>
</evidence>
<dbReference type="SUPFAM" id="SSF81321">
    <property type="entry name" value="Family A G protein-coupled receptor-like"/>
    <property type="match status" value="1"/>
</dbReference>
<evidence type="ECO:0000256" key="2">
    <source>
        <dbReference type="ARBA" id="ARBA00022475"/>
    </source>
</evidence>
<evidence type="ECO:0000313" key="13">
    <source>
        <dbReference type="Proteomes" id="UP000052967"/>
    </source>
</evidence>
<comment type="subcellular location">
    <subcellularLocation>
        <location evidence="1">Cell membrane</location>
        <topology evidence="1">Multi-pass membrane protein</topology>
    </subcellularLocation>
</comment>
<dbReference type="InterPro" id="IPR000725">
    <property type="entry name" value="Olfact_rcpt"/>
</dbReference>
<keyword evidence="3 10" id="KW-0812">Transmembrane</keyword>
<feature type="transmembrane region" description="Helical" evidence="10">
    <location>
        <begin position="27"/>
        <end position="50"/>
    </location>
</feature>
<feature type="non-terminal residue" evidence="12">
    <location>
        <position position="1"/>
    </location>
</feature>
<keyword evidence="6" id="KW-0297">G-protein coupled receptor</keyword>
<dbReference type="GO" id="GO:0004930">
    <property type="term" value="F:G protein-coupled receptor activity"/>
    <property type="evidence" value="ECO:0007669"/>
    <property type="project" value="UniProtKB-KW"/>
</dbReference>
<evidence type="ECO:0000256" key="4">
    <source>
        <dbReference type="ARBA" id="ARBA00022725"/>
    </source>
</evidence>
<feature type="domain" description="G-protein coupled receptors family 1 profile" evidence="11">
    <location>
        <begin position="1"/>
        <end position="80"/>
    </location>
</feature>
<dbReference type="PROSITE" id="PS50262">
    <property type="entry name" value="G_PROTEIN_RECEP_F1_2"/>
    <property type="match status" value="1"/>
</dbReference>
<evidence type="ECO:0000256" key="7">
    <source>
        <dbReference type="ARBA" id="ARBA00023136"/>
    </source>
</evidence>
<name>A0A091REZ0_MERNU</name>
<dbReference type="InterPro" id="IPR050516">
    <property type="entry name" value="Olfactory_GPCR"/>
</dbReference>